<dbReference type="EMBL" id="JAPDRP010000047">
    <property type="protein sequence ID" value="KAJ9633666.1"/>
    <property type="molecule type" value="Genomic_DNA"/>
</dbReference>
<gene>
    <name evidence="1" type="ORF">H2199_009294</name>
</gene>
<organism evidence="1 2">
    <name type="scientific">Coniosporium tulheliwenetii</name>
    <dbReference type="NCBI Taxonomy" id="3383036"/>
    <lineage>
        <taxon>Eukaryota</taxon>
        <taxon>Fungi</taxon>
        <taxon>Dikarya</taxon>
        <taxon>Ascomycota</taxon>
        <taxon>Pezizomycotina</taxon>
        <taxon>Dothideomycetes</taxon>
        <taxon>Dothideomycetes incertae sedis</taxon>
        <taxon>Coniosporium</taxon>
    </lineage>
</organism>
<reference evidence="1" key="1">
    <citation type="submission" date="2022-10" db="EMBL/GenBank/DDBJ databases">
        <title>Culturing micro-colonial fungi from biological soil crusts in the Mojave desert and describing Neophaeococcomyces mojavensis, and introducing the new genera and species Taxawa tesnikishii.</title>
        <authorList>
            <person name="Kurbessoian T."/>
            <person name="Stajich J.E."/>
        </authorList>
    </citation>
    <scope>NUCLEOTIDE SEQUENCE</scope>
    <source>
        <strain evidence="1">JES_115</strain>
    </source>
</reference>
<dbReference type="Proteomes" id="UP001172680">
    <property type="component" value="Unassembled WGS sequence"/>
</dbReference>
<name>A0ACC2YEA6_9PEZI</name>
<comment type="caution">
    <text evidence="1">The sequence shown here is derived from an EMBL/GenBank/DDBJ whole genome shotgun (WGS) entry which is preliminary data.</text>
</comment>
<protein>
    <submittedName>
        <fullName evidence="1">Uncharacterized protein</fullName>
    </submittedName>
</protein>
<evidence type="ECO:0000313" key="1">
    <source>
        <dbReference type="EMBL" id="KAJ9633666.1"/>
    </source>
</evidence>
<keyword evidence="2" id="KW-1185">Reference proteome</keyword>
<proteinExistence type="predicted"/>
<sequence length="254" mass="28716">MTRWGVSMGIDAEPLDPKIQSQLSLYPPEEIETATELLRQINQAFQTAQESSESFKKRNIRKGKPEEAVALDIDAELEQAERRLKILHLSSRKIAQQYQKATGLKDKARDRVVWALYERSHFNHLVETISSLVMELEELFPATCERQKELCRHEVSEFDSESLPLLLDVVGNDDMLLKEAVTTEVKARGMTFERITVKEHARTRFGHEYAAGETTSGGTDHVYKDMVFGGDSISHAGNAYGVLSVFTTPARTME</sequence>
<accession>A0ACC2YEA6</accession>
<evidence type="ECO:0000313" key="2">
    <source>
        <dbReference type="Proteomes" id="UP001172680"/>
    </source>
</evidence>